<dbReference type="NCBIfam" id="TIGR03573">
    <property type="entry name" value="WbuX"/>
    <property type="match status" value="1"/>
</dbReference>
<dbReference type="InterPro" id="IPR020022">
    <property type="entry name" value="N-acetyl_sugar_amidoTrfase"/>
</dbReference>
<protein>
    <submittedName>
        <fullName evidence="1">Legionaminic acid biosynthesis protein PtmG</fullName>
    </submittedName>
</protein>
<reference evidence="1" key="1">
    <citation type="submission" date="2020-01" db="EMBL/GenBank/DDBJ databases">
        <authorList>
            <person name="Meier V. D."/>
            <person name="Meier V D."/>
        </authorList>
    </citation>
    <scope>NUCLEOTIDE SEQUENCE</scope>
    <source>
        <strain evidence="1">HLG_WM_MAG_02</strain>
    </source>
</reference>
<evidence type="ECO:0000313" key="1">
    <source>
        <dbReference type="EMBL" id="CAA6819469.1"/>
    </source>
</evidence>
<name>A0A6S6TY78_9BACT</name>
<accession>A0A6S6TY78</accession>
<dbReference type="SUPFAM" id="SSF52402">
    <property type="entry name" value="Adenine nucleotide alpha hydrolases-like"/>
    <property type="match status" value="1"/>
</dbReference>
<dbReference type="AlphaFoldDB" id="A0A6S6TY78"/>
<proteinExistence type="predicted"/>
<gene>
    <name evidence="1" type="ORF">HELGO_WM18856</name>
</gene>
<sequence>MKELFGQYGLPLEVKYCKKCTISNQRPSASVAFSNTKDEKKRAISFGEDGICEACHWIEKKKKINWEERKLELQALCDKFRRTDGRYDVLVPGSGGKDSVRAAYELKYNYGMNPLLVTWPPQLMTPMGRRNMESWLDAGFACYTITPNQKLHRLLSRLSFENLCHPFQPFTLGQNHAPMSLSTILDIPLVMYGENGAEYGNNIKHNEKPTRDQEYYASEKSLEEIFLGGVSAKEIIKKYGFTLADIQPYLPVNPHALHKTGTELHFLGYYLKWHPQEEYYFAVENTNFLPNDTRTEGSHSKYSGLDDKFDWLNFHTTYIKYGIGRATYDTAQEVRNGDITREEGIALIKRFDGEYPKMYIEACCEYMGITVERYNEVIEKFRSKHLWNKVDGEWKLKYPIWKEKK</sequence>
<organism evidence="1">
    <name type="scientific">uncultured Sulfurovum sp</name>
    <dbReference type="NCBI Taxonomy" id="269237"/>
    <lineage>
        <taxon>Bacteria</taxon>
        <taxon>Pseudomonadati</taxon>
        <taxon>Campylobacterota</taxon>
        <taxon>Epsilonproteobacteria</taxon>
        <taxon>Campylobacterales</taxon>
        <taxon>Sulfurovaceae</taxon>
        <taxon>Sulfurovum</taxon>
        <taxon>environmental samples</taxon>
    </lineage>
</organism>
<dbReference type="EMBL" id="CACVAZ010000123">
    <property type="protein sequence ID" value="CAA6819469.1"/>
    <property type="molecule type" value="Genomic_DNA"/>
</dbReference>